<feature type="region of interest" description="Disordered" evidence="1">
    <location>
        <begin position="1"/>
        <end position="38"/>
    </location>
</feature>
<sequence>MGPAADRIARIGDVSRPTKPSTGPRRDRLQQTAIFPKI</sequence>
<keyword evidence="3" id="KW-1185">Reference proteome</keyword>
<dbReference type="EMBL" id="CP053452">
    <property type="protein sequence ID" value="QJW93940.1"/>
    <property type="molecule type" value="Genomic_DNA"/>
</dbReference>
<evidence type="ECO:0000313" key="2">
    <source>
        <dbReference type="EMBL" id="QJW93940.1"/>
    </source>
</evidence>
<name>A0A6M5YKR4_9BACT</name>
<gene>
    <name evidence="2" type="ORF">FTUN_1455</name>
</gene>
<evidence type="ECO:0000313" key="3">
    <source>
        <dbReference type="Proteomes" id="UP000503447"/>
    </source>
</evidence>
<evidence type="ECO:0000256" key="1">
    <source>
        <dbReference type="SAM" id="MobiDB-lite"/>
    </source>
</evidence>
<proteinExistence type="predicted"/>
<reference evidence="3" key="1">
    <citation type="submission" date="2020-05" db="EMBL/GenBank/DDBJ databases">
        <title>Frigoriglobus tundricola gen. nov., sp. nov., a psychrotolerant cellulolytic planctomycete of the family Gemmataceae with two divergent copies of 16S rRNA gene.</title>
        <authorList>
            <person name="Kulichevskaya I.S."/>
            <person name="Ivanova A.A."/>
            <person name="Naumoff D.G."/>
            <person name="Beletsky A.V."/>
            <person name="Rijpstra W.I.C."/>
            <person name="Sinninghe Damste J.S."/>
            <person name="Mardanov A.V."/>
            <person name="Ravin N.V."/>
            <person name="Dedysh S.N."/>
        </authorList>
    </citation>
    <scope>NUCLEOTIDE SEQUENCE [LARGE SCALE GENOMIC DNA]</scope>
    <source>
        <strain evidence="3">PL17</strain>
    </source>
</reference>
<organism evidence="2 3">
    <name type="scientific">Frigoriglobus tundricola</name>
    <dbReference type="NCBI Taxonomy" id="2774151"/>
    <lineage>
        <taxon>Bacteria</taxon>
        <taxon>Pseudomonadati</taxon>
        <taxon>Planctomycetota</taxon>
        <taxon>Planctomycetia</taxon>
        <taxon>Gemmatales</taxon>
        <taxon>Gemmataceae</taxon>
        <taxon>Frigoriglobus</taxon>
    </lineage>
</organism>
<dbReference type="Proteomes" id="UP000503447">
    <property type="component" value="Chromosome"/>
</dbReference>
<accession>A0A6M5YKR4</accession>
<dbReference type="KEGG" id="ftj:FTUN_1455"/>
<dbReference type="AlphaFoldDB" id="A0A6M5YKR4"/>
<protein>
    <submittedName>
        <fullName evidence="2">Uncharacterized protein</fullName>
    </submittedName>
</protein>